<reference evidence="2 4" key="2">
    <citation type="submission" date="2016-10" db="EMBL/GenBank/DDBJ databases">
        <authorList>
            <person name="Varghese N."/>
            <person name="Submissions S."/>
        </authorList>
    </citation>
    <scope>NUCLEOTIDE SEQUENCE [LARGE SCALE GENOMIC DNA]</scope>
    <source>
        <strain evidence="2 4">DSW-5</strain>
    </source>
</reference>
<comment type="caution">
    <text evidence="1">The sequence shown here is derived from an EMBL/GenBank/DDBJ whole genome shotgun (WGS) entry which is preliminary data.</text>
</comment>
<evidence type="ECO:0000313" key="3">
    <source>
        <dbReference type="Proteomes" id="UP000037716"/>
    </source>
</evidence>
<keyword evidence="4" id="KW-1185">Reference proteome</keyword>
<sequence>MITKKIDTKKISKKVEKAFKNAKTTSAKANDYALNTTEKVVTETIDIASQLQQVTDKALKSRIELLGKKQNLMFDTLEAYKKQLLKGKKKLRKAFA</sequence>
<evidence type="ECO:0000313" key="2">
    <source>
        <dbReference type="EMBL" id="SEE61690.1"/>
    </source>
</evidence>
<evidence type="ECO:0000313" key="4">
    <source>
        <dbReference type="Proteomes" id="UP000183071"/>
    </source>
</evidence>
<dbReference type="EMBL" id="LGBR01000001">
    <property type="protein sequence ID" value="KOY50618.1"/>
    <property type="molecule type" value="Genomic_DNA"/>
</dbReference>
<dbReference type="STRING" id="1300348.I602_178"/>
<dbReference type="EMBL" id="FNUE01000002">
    <property type="protein sequence ID" value="SEE61690.1"/>
    <property type="molecule type" value="Genomic_DNA"/>
</dbReference>
<dbReference type="Proteomes" id="UP000183071">
    <property type="component" value="Unassembled WGS sequence"/>
</dbReference>
<organism evidence="1 3">
    <name type="scientific">Polaribacter dokdonensis DSW-5</name>
    <dbReference type="NCBI Taxonomy" id="1300348"/>
    <lineage>
        <taxon>Bacteria</taxon>
        <taxon>Pseudomonadati</taxon>
        <taxon>Bacteroidota</taxon>
        <taxon>Flavobacteriia</taxon>
        <taxon>Flavobacteriales</taxon>
        <taxon>Flavobacteriaceae</taxon>
    </lineage>
</organism>
<dbReference type="Proteomes" id="UP000037716">
    <property type="component" value="Unassembled WGS sequence"/>
</dbReference>
<gene>
    <name evidence="1" type="ORF">I602_178</name>
    <name evidence="2" type="ORF">SAMN05444353_2745</name>
</gene>
<dbReference type="PATRIC" id="fig|1300348.6.peg.180"/>
<dbReference type="OrthoDB" id="1139318at2"/>
<dbReference type="AlphaFoldDB" id="A0A0N0UN49"/>
<reference evidence="1 3" key="1">
    <citation type="submission" date="2015-07" db="EMBL/GenBank/DDBJ databases">
        <title>Genome of Polaribacter dokdonenesis DSW-5, isolated from seawater off Dokdo in Korea.</title>
        <authorList>
            <person name="Yoon K."/>
            <person name="Song J.Y."/>
            <person name="Kim J.F."/>
        </authorList>
    </citation>
    <scope>NUCLEOTIDE SEQUENCE [LARGE SCALE GENOMIC DNA]</scope>
    <source>
        <strain evidence="1 3">DSW-5</strain>
    </source>
</reference>
<protein>
    <submittedName>
        <fullName evidence="1">Uncharacterized protein</fullName>
    </submittedName>
</protein>
<accession>A0A0N0UN49</accession>
<dbReference type="RefSeq" id="WP_053972897.1">
    <property type="nucleotide sequence ID" value="NZ_FNUE01000002.1"/>
</dbReference>
<evidence type="ECO:0000313" key="1">
    <source>
        <dbReference type="EMBL" id="KOY50618.1"/>
    </source>
</evidence>
<proteinExistence type="predicted"/>
<name>A0A0N0UN49_9FLAO</name>